<evidence type="ECO:0000313" key="2">
    <source>
        <dbReference type="Proteomes" id="UP000299102"/>
    </source>
</evidence>
<protein>
    <submittedName>
        <fullName evidence="1">Uncharacterized protein</fullName>
    </submittedName>
</protein>
<accession>A0A4C1WNQ0</accession>
<reference evidence="1 2" key="1">
    <citation type="journal article" date="2019" name="Commun. Biol.">
        <title>The bagworm genome reveals a unique fibroin gene that provides high tensile strength.</title>
        <authorList>
            <person name="Kono N."/>
            <person name="Nakamura H."/>
            <person name="Ohtoshi R."/>
            <person name="Tomita M."/>
            <person name="Numata K."/>
            <person name="Arakawa K."/>
        </authorList>
    </citation>
    <scope>NUCLEOTIDE SEQUENCE [LARGE SCALE GENOMIC DNA]</scope>
</reference>
<dbReference type="OrthoDB" id="10017160at2759"/>
<organism evidence="1 2">
    <name type="scientific">Eumeta variegata</name>
    <name type="common">Bagworm moth</name>
    <name type="synonym">Eumeta japonica</name>
    <dbReference type="NCBI Taxonomy" id="151549"/>
    <lineage>
        <taxon>Eukaryota</taxon>
        <taxon>Metazoa</taxon>
        <taxon>Ecdysozoa</taxon>
        <taxon>Arthropoda</taxon>
        <taxon>Hexapoda</taxon>
        <taxon>Insecta</taxon>
        <taxon>Pterygota</taxon>
        <taxon>Neoptera</taxon>
        <taxon>Endopterygota</taxon>
        <taxon>Lepidoptera</taxon>
        <taxon>Glossata</taxon>
        <taxon>Ditrysia</taxon>
        <taxon>Tineoidea</taxon>
        <taxon>Psychidae</taxon>
        <taxon>Oiketicinae</taxon>
        <taxon>Eumeta</taxon>
    </lineage>
</organism>
<dbReference type="EMBL" id="BGZK01000604">
    <property type="protein sequence ID" value="GBP52490.1"/>
    <property type="molecule type" value="Genomic_DNA"/>
</dbReference>
<comment type="caution">
    <text evidence="1">The sequence shown here is derived from an EMBL/GenBank/DDBJ whole genome shotgun (WGS) entry which is preliminary data.</text>
</comment>
<dbReference type="AlphaFoldDB" id="A0A4C1WNQ0"/>
<dbReference type="Proteomes" id="UP000299102">
    <property type="component" value="Unassembled WGS sequence"/>
</dbReference>
<name>A0A4C1WNQ0_EUMVA</name>
<sequence>MSSAHRDVDVDLFPDRFPDETVNDWTSFYGDDRRLGAVRLMIETDKRATYQQTRTSFGVGMSQVHKVLDKHLAVKKLYTW</sequence>
<proteinExistence type="predicted"/>
<keyword evidence="2" id="KW-1185">Reference proteome</keyword>
<gene>
    <name evidence="1" type="ORF">EVAR_32046_1</name>
</gene>
<evidence type="ECO:0000313" key="1">
    <source>
        <dbReference type="EMBL" id="GBP52490.1"/>
    </source>
</evidence>